<accession>A0ABS9Y8B3</accession>
<keyword evidence="1" id="KW-0285">Flavoprotein</keyword>
<dbReference type="Pfam" id="PF03241">
    <property type="entry name" value="HpaB"/>
    <property type="match status" value="1"/>
</dbReference>
<dbReference type="SUPFAM" id="SSF47203">
    <property type="entry name" value="Acyl-CoA dehydrogenase C-terminal domain-like"/>
    <property type="match status" value="1"/>
</dbReference>
<reference evidence="6" key="1">
    <citation type="submission" date="2022-03" db="EMBL/GenBank/DDBJ databases">
        <title>Streptomyces 7R015 and 7R016 isolated from Barleria lupulina in Thailand.</title>
        <authorList>
            <person name="Kanchanasin P."/>
            <person name="Phongsopitanun W."/>
            <person name="Tanasupawat S."/>
        </authorList>
    </citation>
    <scope>NUCLEOTIDE SEQUENCE</scope>
    <source>
        <strain evidence="6">7R015</strain>
    </source>
</reference>
<feature type="domain" description="HpaB/PvcC/4-BUDH N-terminal" evidence="5">
    <location>
        <begin position="21"/>
        <end position="286"/>
    </location>
</feature>
<dbReference type="Proteomes" id="UP001165269">
    <property type="component" value="Unassembled WGS sequence"/>
</dbReference>
<feature type="domain" description="HpaB/PvcC/4-BUDH C-terminal" evidence="4">
    <location>
        <begin position="302"/>
        <end position="486"/>
    </location>
</feature>
<evidence type="ECO:0000256" key="3">
    <source>
        <dbReference type="ARBA" id="ARBA00023002"/>
    </source>
</evidence>
<dbReference type="InterPro" id="IPR036250">
    <property type="entry name" value="AcylCo_DH-like_C"/>
</dbReference>
<gene>
    <name evidence="6" type="ORF">MQP27_20455</name>
</gene>
<dbReference type="Gene3D" id="1.10.3140.10">
    <property type="entry name" value="4-hydroxybutyryl-coa dehydratase, domain 1"/>
    <property type="match status" value="1"/>
</dbReference>
<dbReference type="InterPro" id="IPR024674">
    <property type="entry name" value="HpaB/PvcC/4-BUDH_N"/>
</dbReference>
<evidence type="ECO:0000313" key="6">
    <source>
        <dbReference type="EMBL" id="MCI3273473.1"/>
    </source>
</evidence>
<dbReference type="PIRSF" id="PIRSF000331">
    <property type="entry name" value="HpaA_HpaB"/>
    <property type="match status" value="1"/>
</dbReference>
<name>A0ABS9Y8B3_9ACTN</name>
<proteinExistence type="predicted"/>
<dbReference type="PANTHER" id="PTHR36117:SF3">
    <property type="entry name" value="4-HYDROXYPHENYLACETATE 3-MONOOXYGENASE-RELATED"/>
    <property type="match status" value="1"/>
</dbReference>
<evidence type="ECO:0000313" key="7">
    <source>
        <dbReference type="Proteomes" id="UP001165269"/>
    </source>
</evidence>
<dbReference type="Gene3D" id="2.40.110.10">
    <property type="entry name" value="Butyryl-CoA Dehydrogenase, subunit A, domain 2"/>
    <property type="match status" value="1"/>
</dbReference>
<protein>
    <submittedName>
        <fullName evidence="6">4-hydroxyphenylacetate 3-hydroxylase</fullName>
    </submittedName>
</protein>
<dbReference type="InterPro" id="IPR009100">
    <property type="entry name" value="AcylCoA_DH/oxidase_NM_dom_sf"/>
</dbReference>
<keyword evidence="2" id="KW-0274">FAD</keyword>
<evidence type="ECO:0000259" key="4">
    <source>
        <dbReference type="Pfam" id="PF03241"/>
    </source>
</evidence>
<dbReference type="InterPro" id="IPR024719">
    <property type="entry name" value="HpaB/PvcC/4-BUDH_C"/>
</dbReference>
<evidence type="ECO:0000259" key="5">
    <source>
        <dbReference type="Pfam" id="PF11794"/>
    </source>
</evidence>
<dbReference type="RefSeq" id="WP_242766733.1">
    <property type="nucleotide sequence ID" value="NZ_JALDAY010000006.1"/>
</dbReference>
<dbReference type="Gene3D" id="1.20.140.10">
    <property type="entry name" value="Butyryl-CoA Dehydrogenase, subunit A, domain 3"/>
    <property type="match status" value="1"/>
</dbReference>
<evidence type="ECO:0000256" key="1">
    <source>
        <dbReference type="ARBA" id="ARBA00022630"/>
    </source>
</evidence>
<evidence type="ECO:0000256" key="2">
    <source>
        <dbReference type="ARBA" id="ARBA00022827"/>
    </source>
</evidence>
<dbReference type="Pfam" id="PF11794">
    <property type="entry name" value="HpaB_N"/>
    <property type="match status" value="1"/>
</dbReference>
<sequence length="490" mass="54062">MTTSVPAGTSGALTGATGILTGDQYRASLDDGREVWLSGKRVDNVATHPAFSGVVDEFARLLDLRHDPEHVELSTFVSPETGNRVSQAYSMPTTPEELRAKFAASEWWMRESLGQLGRSPDFMSNVVVGLRDYAPELAAVREEFGKNAVAYHRYASEHDLVLTHALGDPQIDRSADPRKDDTLSLHIVEENADGVVVRGAKQLATLAPFSHEVLVYLNGVTAARGAEKFVLWFALPMNAPGLRILCREPYSLDAEGHTHPLGRRFDEQDAMLFFDDVLIPWDRLFLLGDSMTAIKGLVRINAWSLQSTHIRFLQRLRVFVSVAKMVAHSIGVDTFRGIQEQLGELISYAETLELGIIGAEAAAERTPGGLLAPRVSYGLGFWSAGVSARVAEILRQIGSSGLIMQPSEADLTSELRPTLETYMRGHDIGVDEKSRLFRIAWDLVGSGFGSRQELYEYLHRGEPGAGRTRLWRSYDSSAVDAQIRDLISRP</sequence>
<keyword evidence="3" id="KW-0560">Oxidoreductase</keyword>
<comment type="caution">
    <text evidence="6">The sequence shown here is derived from an EMBL/GenBank/DDBJ whole genome shotgun (WGS) entry which is preliminary data.</text>
</comment>
<dbReference type="InterPro" id="IPR004925">
    <property type="entry name" value="HpaB/PvcC/4-BUDH"/>
</dbReference>
<dbReference type="SUPFAM" id="SSF56645">
    <property type="entry name" value="Acyl-CoA dehydrogenase NM domain-like"/>
    <property type="match status" value="1"/>
</dbReference>
<dbReference type="EMBL" id="JALDAY010000006">
    <property type="protein sequence ID" value="MCI3273473.1"/>
    <property type="molecule type" value="Genomic_DNA"/>
</dbReference>
<dbReference type="InterPro" id="IPR046373">
    <property type="entry name" value="Acyl-CoA_Oxase/DH_mid-dom_sf"/>
</dbReference>
<dbReference type="PANTHER" id="PTHR36117">
    <property type="entry name" value="4-HYDROXYPHENYLACETATE 3-MONOOXYGENASE-RELATED"/>
    <property type="match status" value="1"/>
</dbReference>
<keyword evidence="7" id="KW-1185">Reference proteome</keyword>
<organism evidence="6 7">
    <name type="scientific">Streptomyces cylindrosporus</name>
    <dbReference type="NCBI Taxonomy" id="2927583"/>
    <lineage>
        <taxon>Bacteria</taxon>
        <taxon>Bacillati</taxon>
        <taxon>Actinomycetota</taxon>
        <taxon>Actinomycetes</taxon>
        <taxon>Kitasatosporales</taxon>
        <taxon>Streptomycetaceae</taxon>
        <taxon>Streptomyces</taxon>
    </lineage>
</organism>